<dbReference type="InterPro" id="IPR036890">
    <property type="entry name" value="HATPase_C_sf"/>
</dbReference>
<evidence type="ECO:0000256" key="1">
    <source>
        <dbReference type="ARBA" id="ARBA00022527"/>
    </source>
</evidence>
<keyword evidence="3" id="KW-0067">ATP-binding</keyword>
<reference evidence="4" key="1">
    <citation type="submission" date="2019-01" db="EMBL/GenBank/DDBJ databases">
        <title>Gri0909 isolated from a small marine red alga.</title>
        <authorList>
            <person name="Kim J."/>
            <person name="Jeong S.E."/>
            <person name="Jeon C.O."/>
        </authorList>
    </citation>
    <scope>NUCLEOTIDE SEQUENCE [LARGE SCALE GENOMIC DNA]</scope>
    <source>
        <strain evidence="4">Gri0909</strain>
    </source>
</reference>
<dbReference type="PANTHER" id="PTHR35526">
    <property type="entry name" value="ANTI-SIGMA-F FACTOR RSBW-RELATED"/>
    <property type="match status" value="1"/>
</dbReference>
<proteinExistence type="predicted"/>
<keyword evidence="1" id="KW-0418">Kinase</keyword>
<keyword evidence="1" id="KW-0808">Transferase</keyword>
<dbReference type="EMBL" id="SADE01000002">
    <property type="protein sequence ID" value="RVU35974.1"/>
    <property type="molecule type" value="Genomic_DNA"/>
</dbReference>
<dbReference type="CDD" id="cd16936">
    <property type="entry name" value="HATPase_RsbW-like"/>
    <property type="match status" value="1"/>
</dbReference>
<organism evidence="3 4">
    <name type="scientific">Hwanghaeella grinnelliae</name>
    <dbReference type="NCBI Taxonomy" id="2500179"/>
    <lineage>
        <taxon>Bacteria</taxon>
        <taxon>Pseudomonadati</taxon>
        <taxon>Pseudomonadota</taxon>
        <taxon>Alphaproteobacteria</taxon>
        <taxon>Rhodospirillales</taxon>
        <taxon>Rhodospirillaceae</taxon>
        <taxon>Hwanghaeella</taxon>
    </lineage>
</organism>
<sequence length="162" mass="18453">MSLGKLSLMGTDDKVVIPENLRLPFNRASLSEIRVALNRLQARLGFSDGCGLALRLVLEELVTNSIMHGWGKGAHDDPETGIHVDFHIDDGVLHFRYVDHGSPFDPRSDLPSDSRDEHLDDRPDGQLGWPLILHYCDLLHYAREEGQNRMHLRLREKVLNRD</sequence>
<dbReference type="InterPro" id="IPR003594">
    <property type="entry name" value="HATPase_dom"/>
</dbReference>
<dbReference type="SUPFAM" id="SSF55874">
    <property type="entry name" value="ATPase domain of HSP90 chaperone/DNA topoisomerase II/histidine kinase"/>
    <property type="match status" value="1"/>
</dbReference>
<keyword evidence="1" id="KW-0723">Serine/threonine-protein kinase</keyword>
<dbReference type="GO" id="GO:0004674">
    <property type="term" value="F:protein serine/threonine kinase activity"/>
    <property type="evidence" value="ECO:0007669"/>
    <property type="project" value="UniProtKB-KW"/>
</dbReference>
<gene>
    <name evidence="3" type="ORF">EOI86_12040</name>
</gene>
<dbReference type="Proteomes" id="UP000287447">
    <property type="component" value="Unassembled WGS sequence"/>
</dbReference>
<evidence type="ECO:0000313" key="3">
    <source>
        <dbReference type="EMBL" id="RVU35974.1"/>
    </source>
</evidence>
<dbReference type="Gene3D" id="3.30.565.10">
    <property type="entry name" value="Histidine kinase-like ATPase, C-terminal domain"/>
    <property type="match status" value="1"/>
</dbReference>
<dbReference type="InterPro" id="IPR050267">
    <property type="entry name" value="Anti-sigma-factor_SerPK"/>
</dbReference>
<comment type="caution">
    <text evidence="3">The sequence shown here is derived from an EMBL/GenBank/DDBJ whole genome shotgun (WGS) entry which is preliminary data.</text>
</comment>
<keyword evidence="3" id="KW-0547">Nucleotide-binding</keyword>
<dbReference type="AlphaFoldDB" id="A0A3S2VM28"/>
<protein>
    <submittedName>
        <fullName evidence="3">ATP-binding protein</fullName>
    </submittedName>
</protein>
<evidence type="ECO:0000313" key="4">
    <source>
        <dbReference type="Proteomes" id="UP000287447"/>
    </source>
</evidence>
<accession>A0A3S2VM28</accession>
<name>A0A3S2VM28_9PROT</name>
<keyword evidence="4" id="KW-1185">Reference proteome</keyword>
<dbReference type="Pfam" id="PF13581">
    <property type="entry name" value="HATPase_c_2"/>
    <property type="match status" value="1"/>
</dbReference>
<dbReference type="GO" id="GO:0005524">
    <property type="term" value="F:ATP binding"/>
    <property type="evidence" value="ECO:0007669"/>
    <property type="project" value="UniProtKB-KW"/>
</dbReference>
<evidence type="ECO:0000259" key="2">
    <source>
        <dbReference type="Pfam" id="PF13581"/>
    </source>
</evidence>
<feature type="domain" description="Histidine kinase/HSP90-like ATPase" evidence="2">
    <location>
        <begin position="25"/>
        <end position="152"/>
    </location>
</feature>